<evidence type="ECO:0000313" key="3">
    <source>
        <dbReference type="Proteomes" id="UP001500051"/>
    </source>
</evidence>
<dbReference type="InterPro" id="IPR029058">
    <property type="entry name" value="AB_hydrolase_fold"/>
</dbReference>
<keyword evidence="3" id="KW-1185">Reference proteome</keyword>
<sequence length="292" mass="30694">MTYTTSTLPSATEGLTLTTYAWEGVEQPKAVVQLSHGLAEHAGRYDRLATALNGAGYLVHGHDHPGHGATGEAADSLGSFGAAGWTGLVADVATVGRWVAAQQPTLPRFLIGHSMGSFALQQVIVDHSDLWSGVVLSGTTALDQLAAGMAASADDASGDLSAFNAGFEDRTGYEWLSRDEAEVDRYVADPWCGFQTTPDVMPQMLGAADRLADGAVLAGIRPDLPVLVVSGDADPLAGGGTLVELVGQRYSDAGLTDVTVRLYPGARHEIFNETNRDEITAFVINWLDAHTS</sequence>
<feature type="domain" description="Serine aminopeptidase S33" evidence="1">
    <location>
        <begin position="27"/>
        <end position="275"/>
    </location>
</feature>
<dbReference type="InterPro" id="IPR051044">
    <property type="entry name" value="MAG_DAG_Lipase"/>
</dbReference>
<proteinExistence type="predicted"/>
<protein>
    <submittedName>
        <fullName evidence="2">Alpha/beta hydrolase</fullName>
    </submittedName>
</protein>
<keyword evidence="2" id="KW-0378">Hydrolase</keyword>
<dbReference type="InterPro" id="IPR022742">
    <property type="entry name" value="Hydrolase_4"/>
</dbReference>
<dbReference type="EMBL" id="BAAAYX010000020">
    <property type="protein sequence ID" value="GAA3715351.1"/>
    <property type="molecule type" value="Genomic_DNA"/>
</dbReference>
<dbReference type="Gene3D" id="3.40.50.1820">
    <property type="entry name" value="alpha/beta hydrolase"/>
    <property type="match status" value="1"/>
</dbReference>
<evidence type="ECO:0000313" key="2">
    <source>
        <dbReference type="EMBL" id="GAA3715351.1"/>
    </source>
</evidence>
<dbReference type="PANTHER" id="PTHR11614">
    <property type="entry name" value="PHOSPHOLIPASE-RELATED"/>
    <property type="match status" value="1"/>
</dbReference>
<dbReference type="Proteomes" id="UP001500051">
    <property type="component" value="Unassembled WGS sequence"/>
</dbReference>
<dbReference type="RefSeq" id="WP_344814081.1">
    <property type="nucleotide sequence ID" value="NZ_BAAAYX010000020.1"/>
</dbReference>
<accession>A0ABP7E7K8</accession>
<reference evidence="3" key="1">
    <citation type="journal article" date="2019" name="Int. J. Syst. Evol. Microbiol.">
        <title>The Global Catalogue of Microorganisms (GCM) 10K type strain sequencing project: providing services to taxonomists for standard genome sequencing and annotation.</title>
        <authorList>
            <consortium name="The Broad Institute Genomics Platform"/>
            <consortium name="The Broad Institute Genome Sequencing Center for Infectious Disease"/>
            <person name="Wu L."/>
            <person name="Ma J."/>
        </authorList>
    </citation>
    <scope>NUCLEOTIDE SEQUENCE [LARGE SCALE GENOMIC DNA]</scope>
    <source>
        <strain evidence="3">JCM 16548</strain>
    </source>
</reference>
<dbReference type="Pfam" id="PF12146">
    <property type="entry name" value="Hydrolase_4"/>
    <property type="match status" value="1"/>
</dbReference>
<comment type="caution">
    <text evidence="2">The sequence shown here is derived from an EMBL/GenBank/DDBJ whole genome shotgun (WGS) entry which is preliminary data.</text>
</comment>
<gene>
    <name evidence="2" type="ORF">GCM10022204_38510</name>
</gene>
<evidence type="ECO:0000259" key="1">
    <source>
        <dbReference type="Pfam" id="PF12146"/>
    </source>
</evidence>
<organism evidence="2 3">
    <name type="scientific">Microlunatus aurantiacus</name>
    <dbReference type="NCBI Taxonomy" id="446786"/>
    <lineage>
        <taxon>Bacteria</taxon>
        <taxon>Bacillati</taxon>
        <taxon>Actinomycetota</taxon>
        <taxon>Actinomycetes</taxon>
        <taxon>Propionibacteriales</taxon>
        <taxon>Propionibacteriaceae</taxon>
        <taxon>Microlunatus</taxon>
    </lineage>
</organism>
<name>A0ABP7E7K8_9ACTN</name>
<dbReference type="SUPFAM" id="SSF53474">
    <property type="entry name" value="alpha/beta-Hydrolases"/>
    <property type="match status" value="1"/>
</dbReference>
<dbReference type="GO" id="GO:0016787">
    <property type="term" value="F:hydrolase activity"/>
    <property type="evidence" value="ECO:0007669"/>
    <property type="project" value="UniProtKB-KW"/>
</dbReference>